<protein>
    <submittedName>
        <fullName evidence="1">Uncharacterized protein</fullName>
    </submittedName>
</protein>
<comment type="caution">
    <text evidence="1">The sequence shown here is derived from an EMBL/GenBank/DDBJ whole genome shotgun (WGS) entry which is preliminary data.</text>
</comment>
<evidence type="ECO:0000313" key="1">
    <source>
        <dbReference type="EMBL" id="KAG9219251.1"/>
    </source>
</evidence>
<proteinExistence type="predicted"/>
<evidence type="ECO:0000313" key="2">
    <source>
        <dbReference type="Proteomes" id="UP000824881"/>
    </source>
</evidence>
<dbReference type="Proteomes" id="UP000824881">
    <property type="component" value="Unassembled WGS sequence"/>
</dbReference>
<keyword evidence="2" id="KW-1185">Reference proteome</keyword>
<sequence length="729" mass="80312">MPVPVPLNNKPVAHPVAKNFNPRSASHPYTSDLQHLARSLPVSPAGPPPSFGTREQWINSLPSWRRSKPRRIWEEDTHTVPGHRQYFHQGLTAAEDAVVIKGKRAQACIPPLGTLLQSLGVPSQPKAKMPALTFGTMNDYDQYSMSVDAVNSSGTVRGTSDCAGSTRSGSYGGSPMLRDESPTGTDNDGSSPLGPVTPFSDFIDHAVSTPAVTYRQDDRSMGRVIQDPYYAAVDYMPGGALPPPFRPPVEYVKEQVPAPVAAPEVVTPSASPGYRKLAEPLADWVVNYVWRVCTTGFSLPPKFAVSSGASPTQYPPTPPTHLTGAVHSLLLSTLLQPSAVFLAIWYIVHLPVYFDAVGLDTDGSRESVFRQVLLMDPSSAVSVESRQAAVPFRLIVLGCMLANKWLDDHTFSNKTWHTISDVPIGTLNKLESMALAIFSYDLSVPSEEWNRWLSHVLSYHCSLSSPSHPQPISRPSTNPHSIVRKAMEEILASSPASPSDMPQPTFLGLDARRKEKQERELVREIDLDEDGPLREEYLPKRRSTRSDMAQYEPPHYEQRMCVDSSNLVPSPAKWSPSSGEPIFRERNAVNGHYVAVQPSFVPVQPLYQAHHYPYAGQWNAHPGIKPAGYPFEGFPTTGLPQNTLHAFPYVSAPAHSRSLSVSHGQDPLRGHLRSYSQTHVDHRWSQVRMTANDSALPPRDLPWAATHGPYYPPQALVPHPPSQSAWLRS</sequence>
<name>A0ACB7IMY2_PLECO</name>
<dbReference type="EMBL" id="WQMT02000009">
    <property type="protein sequence ID" value="KAG9219251.1"/>
    <property type="molecule type" value="Genomic_DNA"/>
</dbReference>
<reference evidence="1 2" key="1">
    <citation type="journal article" date="2021" name="Appl. Environ. Microbiol.">
        <title>Genetic linkage and physical mapping for an oyster mushroom Pleurotus cornucopiae and QTL analysis for the trait cap color.</title>
        <authorList>
            <person name="Zhang Y."/>
            <person name="Gao W."/>
            <person name="Sonnenberg A."/>
            <person name="Chen Q."/>
            <person name="Zhang J."/>
            <person name="Huang C."/>
        </authorList>
    </citation>
    <scope>NUCLEOTIDE SEQUENCE [LARGE SCALE GENOMIC DNA]</scope>
    <source>
        <strain evidence="1">CCMSSC00406</strain>
    </source>
</reference>
<accession>A0ACB7IMY2</accession>
<organism evidence="1 2">
    <name type="scientific">Pleurotus cornucopiae</name>
    <name type="common">Cornucopia mushroom</name>
    <dbReference type="NCBI Taxonomy" id="5321"/>
    <lineage>
        <taxon>Eukaryota</taxon>
        <taxon>Fungi</taxon>
        <taxon>Dikarya</taxon>
        <taxon>Basidiomycota</taxon>
        <taxon>Agaricomycotina</taxon>
        <taxon>Agaricomycetes</taxon>
        <taxon>Agaricomycetidae</taxon>
        <taxon>Agaricales</taxon>
        <taxon>Pleurotineae</taxon>
        <taxon>Pleurotaceae</taxon>
        <taxon>Pleurotus</taxon>
    </lineage>
</organism>
<gene>
    <name evidence="1" type="ORF">CCMSSC00406_0001661</name>
</gene>